<keyword evidence="2" id="KW-1185">Reference proteome</keyword>
<proteinExistence type="predicted"/>
<name>A0ABW4VMP5_9BACT</name>
<comment type="caution">
    <text evidence="1">The sequence shown here is derived from an EMBL/GenBank/DDBJ whole genome shotgun (WGS) entry which is preliminary data.</text>
</comment>
<organism evidence="1 2">
    <name type="scientific">Belliella marina</name>
    <dbReference type="NCBI Taxonomy" id="1644146"/>
    <lineage>
        <taxon>Bacteria</taxon>
        <taxon>Pseudomonadati</taxon>
        <taxon>Bacteroidota</taxon>
        <taxon>Cytophagia</taxon>
        <taxon>Cytophagales</taxon>
        <taxon>Cyclobacteriaceae</taxon>
        <taxon>Belliella</taxon>
    </lineage>
</organism>
<dbReference type="EMBL" id="JBHUHR010000021">
    <property type="protein sequence ID" value="MFD2034528.1"/>
    <property type="molecule type" value="Genomic_DNA"/>
</dbReference>
<sequence length="127" mass="13467">MNNSCTAPSSETNIHIYDPPGAGMVVYPVPSNDEVNIELSDMQEKLVQDDMTYGGVSRVIPIAGVAYSGWTIGDAIGSNIETVSETVAGWLMELVVPAAVLSNQDMQLSPGEIGKLKDAGFDPHELS</sequence>
<protein>
    <submittedName>
        <fullName evidence="1">Uncharacterized protein</fullName>
    </submittedName>
</protein>
<reference evidence="2" key="1">
    <citation type="journal article" date="2019" name="Int. J. Syst. Evol. Microbiol.">
        <title>The Global Catalogue of Microorganisms (GCM) 10K type strain sequencing project: providing services to taxonomists for standard genome sequencing and annotation.</title>
        <authorList>
            <consortium name="The Broad Institute Genomics Platform"/>
            <consortium name="The Broad Institute Genome Sequencing Center for Infectious Disease"/>
            <person name="Wu L."/>
            <person name="Ma J."/>
        </authorList>
    </citation>
    <scope>NUCLEOTIDE SEQUENCE [LARGE SCALE GENOMIC DNA]</scope>
    <source>
        <strain evidence="2">CGMCC 1.15180</strain>
    </source>
</reference>
<dbReference type="Proteomes" id="UP001597361">
    <property type="component" value="Unassembled WGS sequence"/>
</dbReference>
<gene>
    <name evidence="1" type="ORF">ACFSKL_07000</name>
</gene>
<evidence type="ECO:0000313" key="2">
    <source>
        <dbReference type="Proteomes" id="UP001597361"/>
    </source>
</evidence>
<accession>A0ABW4VMP5</accession>
<evidence type="ECO:0000313" key="1">
    <source>
        <dbReference type="EMBL" id="MFD2034528.1"/>
    </source>
</evidence>
<dbReference type="RefSeq" id="WP_376884778.1">
    <property type="nucleotide sequence ID" value="NZ_JBHUHR010000021.1"/>
</dbReference>